<keyword evidence="4" id="KW-0808">Transferase</keyword>
<keyword evidence="8" id="KW-1185">Reference proteome</keyword>
<evidence type="ECO:0000256" key="4">
    <source>
        <dbReference type="ARBA" id="ARBA00022679"/>
    </source>
</evidence>
<evidence type="ECO:0000256" key="2">
    <source>
        <dbReference type="ARBA" id="ARBA00008954"/>
    </source>
</evidence>
<dbReference type="InterPro" id="IPR005814">
    <property type="entry name" value="Aminotrans_3"/>
</dbReference>
<keyword evidence="7" id="KW-0670">Pyruvate</keyword>
<accession>A0A1N6XKH9</accession>
<dbReference type="SUPFAM" id="SSF53383">
    <property type="entry name" value="PLP-dependent transferases"/>
    <property type="match status" value="1"/>
</dbReference>
<dbReference type="GO" id="GO:0030170">
    <property type="term" value="F:pyridoxal phosphate binding"/>
    <property type="evidence" value="ECO:0007669"/>
    <property type="project" value="InterPro"/>
</dbReference>
<gene>
    <name evidence="7" type="ORF">SAMN05421829_10918</name>
</gene>
<dbReference type="InterPro" id="IPR049704">
    <property type="entry name" value="Aminotrans_3_PPA_site"/>
</dbReference>
<dbReference type="GO" id="GO:0008483">
    <property type="term" value="F:transaminase activity"/>
    <property type="evidence" value="ECO:0007669"/>
    <property type="project" value="UniProtKB-KW"/>
</dbReference>
<evidence type="ECO:0000256" key="5">
    <source>
        <dbReference type="ARBA" id="ARBA00022898"/>
    </source>
</evidence>
<keyword evidence="5 6" id="KW-0663">Pyridoxal phosphate</keyword>
<dbReference type="FunFam" id="3.40.640.10:FF:000014">
    <property type="entry name" value="Adenosylmethionine-8-amino-7-oxononanoate aminotransferase, probable"/>
    <property type="match status" value="1"/>
</dbReference>
<evidence type="ECO:0000256" key="3">
    <source>
        <dbReference type="ARBA" id="ARBA00022576"/>
    </source>
</evidence>
<keyword evidence="3" id="KW-0032">Aminotransferase</keyword>
<dbReference type="AlphaFoldDB" id="A0A1N6XKH9"/>
<dbReference type="Pfam" id="PF00202">
    <property type="entry name" value="Aminotran_3"/>
    <property type="match status" value="1"/>
</dbReference>
<evidence type="ECO:0000256" key="6">
    <source>
        <dbReference type="RuleBase" id="RU003560"/>
    </source>
</evidence>
<dbReference type="EMBL" id="FTMD01000009">
    <property type="protein sequence ID" value="SIR02780.1"/>
    <property type="molecule type" value="Genomic_DNA"/>
</dbReference>
<dbReference type="OrthoDB" id="3398487at2"/>
<protein>
    <submittedName>
        <fullName evidence="7">Beta-alanine--pyruvate transaminase</fullName>
    </submittedName>
</protein>
<dbReference type="CDD" id="cd00610">
    <property type="entry name" value="OAT_like"/>
    <property type="match status" value="1"/>
</dbReference>
<dbReference type="STRING" id="34027.SAMN05421829_10918"/>
<evidence type="ECO:0000313" key="7">
    <source>
        <dbReference type="EMBL" id="SIR02780.1"/>
    </source>
</evidence>
<proteinExistence type="inferred from homology"/>
<name>A0A1N6XKH9_9RHOO</name>
<dbReference type="InterPro" id="IPR015422">
    <property type="entry name" value="PyrdxlP-dep_Trfase_small"/>
</dbReference>
<organism evidence="7 8">
    <name type="scientific">Aromatoleum tolulyticum</name>
    <dbReference type="NCBI Taxonomy" id="34027"/>
    <lineage>
        <taxon>Bacteria</taxon>
        <taxon>Pseudomonadati</taxon>
        <taxon>Pseudomonadota</taxon>
        <taxon>Betaproteobacteria</taxon>
        <taxon>Rhodocyclales</taxon>
        <taxon>Rhodocyclaceae</taxon>
        <taxon>Aromatoleum</taxon>
    </lineage>
</organism>
<sequence>MTEFLTLRPRATPPDHPATRLDNYWLPFTPNRDFKREPRLFSRASGMYYFDPQGRPVIDGASGLFATAAGHARTEIADAVHRQLSELDFTPSFYRSHPLAFEAASRIAGLLPTGLDRVFFVNSGSEAVDSAMKIALAYHRARGEGRRTLFVSRERAYHGVNFGGVALSGLVNNRRAFANAGPDAVHMRHTWLAQNAFSRGQPEHGADLADDLLRLIELHGAETIAAVFVEPIAGSTGVLVPPKGYLERLRAICDRHGLLLVFDEVICGFGRTGKAFAAQSFGVRPDIITMAKAITNGAQPMGAVAVDRRIHDAVIDAAPDDAIEFFHGYTWSAHPAACAACIASLDIYERENLFARGEALAPIFETRLHALRDLPVVADIRNYGLLAGIDLKPADKPGQRGYAVQKALFDAGLHLKTTGDAAILAPALVAQPAHLDEIFDVLRRVLARQS</sequence>
<reference evidence="8" key="1">
    <citation type="submission" date="2017-01" db="EMBL/GenBank/DDBJ databases">
        <authorList>
            <person name="Varghese N."/>
            <person name="Submissions S."/>
        </authorList>
    </citation>
    <scope>NUCLEOTIDE SEQUENCE [LARGE SCALE GENOMIC DNA]</scope>
    <source>
        <strain evidence="8">ATCC 51758</strain>
    </source>
</reference>
<evidence type="ECO:0000256" key="1">
    <source>
        <dbReference type="ARBA" id="ARBA00001933"/>
    </source>
</evidence>
<comment type="cofactor">
    <cofactor evidence="1">
        <name>pyridoxal 5'-phosphate</name>
        <dbReference type="ChEBI" id="CHEBI:597326"/>
    </cofactor>
</comment>
<comment type="similarity">
    <text evidence="2 6">Belongs to the class-III pyridoxal-phosphate-dependent aminotransferase family.</text>
</comment>
<dbReference type="Gene3D" id="3.40.640.10">
    <property type="entry name" value="Type I PLP-dependent aspartate aminotransferase-like (Major domain)"/>
    <property type="match status" value="1"/>
</dbReference>
<dbReference type="RefSeq" id="WP_088179615.1">
    <property type="nucleotide sequence ID" value="NZ_FTMD01000009.1"/>
</dbReference>
<dbReference type="PROSITE" id="PS00600">
    <property type="entry name" value="AA_TRANSFER_CLASS_3"/>
    <property type="match status" value="1"/>
</dbReference>
<dbReference type="PANTHER" id="PTHR43094">
    <property type="entry name" value="AMINOTRANSFERASE"/>
    <property type="match status" value="1"/>
</dbReference>
<dbReference type="InterPro" id="IPR015421">
    <property type="entry name" value="PyrdxlP-dep_Trfase_major"/>
</dbReference>
<evidence type="ECO:0000313" key="8">
    <source>
        <dbReference type="Proteomes" id="UP000186819"/>
    </source>
</evidence>
<dbReference type="InterPro" id="IPR015424">
    <property type="entry name" value="PyrdxlP-dep_Trfase"/>
</dbReference>
<dbReference type="PANTHER" id="PTHR43094:SF1">
    <property type="entry name" value="AMINOTRANSFERASE CLASS-III"/>
    <property type="match status" value="1"/>
</dbReference>
<dbReference type="Gene3D" id="3.90.1150.10">
    <property type="entry name" value="Aspartate Aminotransferase, domain 1"/>
    <property type="match status" value="1"/>
</dbReference>
<dbReference type="Proteomes" id="UP000186819">
    <property type="component" value="Unassembled WGS sequence"/>
</dbReference>